<comment type="caution">
    <text evidence="1">The sequence shown here is derived from an EMBL/GenBank/DDBJ whole genome shotgun (WGS) entry which is preliminary data.</text>
</comment>
<feature type="non-terminal residue" evidence="1">
    <location>
        <position position="46"/>
    </location>
</feature>
<keyword evidence="2" id="KW-1185">Reference proteome</keyword>
<sequence length="46" mass="4949">MDFVVDSDDSGFINISIGPDSNSIVQNAFLNGVEIMEMMGKSNLVP</sequence>
<evidence type="ECO:0000313" key="1">
    <source>
        <dbReference type="EMBL" id="MBA0802458.1"/>
    </source>
</evidence>
<gene>
    <name evidence="1" type="ORF">Gohar_012744</name>
</gene>
<proteinExistence type="predicted"/>
<dbReference type="EMBL" id="JABFAD010000007">
    <property type="protein sequence ID" value="MBA0802458.1"/>
    <property type="molecule type" value="Genomic_DNA"/>
</dbReference>
<evidence type="ECO:0000313" key="2">
    <source>
        <dbReference type="Proteomes" id="UP000593560"/>
    </source>
</evidence>
<protein>
    <submittedName>
        <fullName evidence="1">Uncharacterized protein</fullName>
    </submittedName>
</protein>
<name>A0A7J9GYS1_9ROSI</name>
<reference evidence="1 2" key="1">
    <citation type="journal article" date="2019" name="Genome Biol. Evol.">
        <title>Insights into the evolution of the New World diploid cottons (Gossypium, subgenus Houzingenia) based on genome sequencing.</title>
        <authorList>
            <person name="Grover C.E."/>
            <person name="Arick M.A. 2nd"/>
            <person name="Thrash A."/>
            <person name="Conover J.L."/>
            <person name="Sanders W.S."/>
            <person name="Peterson D.G."/>
            <person name="Frelichowski J.E."/>
            <person name="Scheffler J.A."/>
            <person name="Scheffler B.E."/>
            <person name="Wendel J.F."/>
        </authorList>
    </citation>
    <scope>NUCLEOTIDE SEQUENCE [LARGE SCALE GENOMIC DNA]</scope>
    <source>
        <strain evidence="1">0</strain>
        <tissue evidence="1">Leaf</tissue>
    </source>
</reference>
<dbReference type="AlphaFoldDB" id="A0A7J9GYS1"/>
<accession>A0A7J9GYS1</accession>
<dbReference type="Proteomes" id="UP000593560">
    <property type="component" value="Unassembled WGS sequence"/>
</dbReference>
<organism evidence="1 2">
    <name type="scientific">Gossypium harknessii</name>
    <dbReference type="NCBI Taxonomy" id="34285"/>
    <lineage>
        <taxon>Eukaryota</taxon>
        <taxon>Viridiplantae</taxon>
        <taxon>Streptophyta</taxon>
        <taxon>Embryophyta</taxon>
        <taxon>Tracheophyta</taxon>
        <taxon>Spermatophyta</taxon>
        <taxon>Magnoliopsida</taxon>
        <taxon>eudicotyledons</taxon>
        <taxon>Gunneridae</taxon>
        <taxon>Pentapetalae</taxon>
        <taxon>rosids</taxon>
        <taxon>malvids</taxon>
        <taxon>Malvales</taxon>
        <taxon>Malvaceae</taxon>
        <taxon>Malvoideae</taxon>
        <taxon>Gossypium</taxon>
    </lineage>
</organism>